<evidence type="ECO:0000259" key="7">
    <source>
        <dbReference type="Pfam" id="PF14691"/>
    </source>
</evidence>
<keyword evidence="1" id="KW-0028">Amino-acid biosynthesis</keyword>
<evidence type="ECO:0000256" key="5">
    <source>
        <dbReference type="SAM" id="MobiDB-lite"/>
    </source>
</evidence>
<comment type="caution">
    <text evidence="8">The sequence shown here is derived from an EMBL/GenBank/DDBJ whole genome shotgun (WGS) entry which is preliminary data.</text>
</comment>
<dbReference type="Gene3D" id="1.10.1060.10">
    <property type="entry name" value="Alpha-helical ferredoxin"/>
    <property type="match status" value="1"/>
</dbReference>
<keyword evidence="2" id="KW-0560">Oxidoreductase</keyword>
<dbReference type="Proteomes" id="UP001575181">
    <property type="component" value="Unassembled WGS sequence"/>
</dbReference>
<comment type="pathway">
    <text evidence="4">Amino-acid biosynthesis.</text>
</comment>
<dbReference type="Pfam" id="PF07992">
    <property type="entry name" value="Pyr_redox_2"/>
    <property type="match status" value="1"/>
</dbReference>
<keyword evidence="9" id="KW-1185">Reference proteome</keyword>
<dbReference type="InterPro" id="IPR006005">
    <property type="entry name" value="Glut_synth_ssu1"/>
</dbReference>
<feature type="domain" description="FAD/NAD(P)-binding" evidence="6">
    <location>
        <begin position="147"/>
        <end position="466"/>
    </location>
</feature>
<dbReference type="RefSeq" id="WP_373654759.1">
    <property type="nucleotide sequence ID" value="NZ_JBGUAW010000002.1"/>
</dbReference>
<accession>A0ABV4TV20</accession>
<gene>
    <name evidence="8" type="ORF">ACERLL_03990</name>
</gene>
<dbReference type="Pfam" id="PF14691">
    <property type="entry name" value="Fer4_20"/>
    <property type="match status" value="1"/>
</dbReference>
<feature type="domain" description="Dihydroprymidine dehydrogenase" evidence="7">
    <location>
        <begin position="24"/>
        <end position="132"/>
    </location>
</feature>
<feature type="compositionally biased region" description="Basic and acidic residues" evidence="5">
    <location>
        <begin position="321"/>
        <end position="343"/>
    </location>
</feature>
<dbReference type="InterPro" id="IPR051394">
    <property type="entry name" value="Glutamate_Synthase"/>
</dbReference>
<dbReference type="PRINTS" id="PR00419">
    <property type="entry name" value="ADXRDTASE"/>
</dbReference>
<feature type="region of interest" description="Disordered" evidence="5">
    <location>
        <begin position="319"/>
        <end position="343"/>
    </location>
</feature>
<reference evidence="8 9" key="1">
    <citation type="submission" date="2024-08" db="EMBL/GenBank/DDBJ databases">
        <title>Whole-genome sequencing of halo(alkali)philic microorganisms from hypersaline lakes.</title>
        <authorList>
            <person name="Sorokin D.Y."/>
            <person name="Merkel A.Y."/>
            <person name="Messina E."/>
            <person name="Yakimov M."/>
        </authorList>
    </citation>
    <scope>NUCLEOTIDE SEQUENCE [LARGE SCALE GENOMIC DNA]</scope>
    <source>
        <strain evidence="8 9">Cl-TMA</strain>
    </source>
</reference>
<dbReference type="PANTHER" id="PTHR43100">
    <property type="entry name" value="GLUTAMATE SYNTHASE [NADPH] SMALL CHAIN"/>
    <property type="match status" value="1"/>
</dbReference>
<dbReference type="SUPFAM" id="SSF51971">
    <property type="entry name" value="Nucleotide-binding domain"/>
    <property type="match status" value="2"/>
</dbReference>
<sequence length="491" mass="54279">MGQIDGFMKFPRHGAPLRPVAERREDYRELYREQSDAELAEQGARCMDCGIPYCQTDTGCPVDNLIPEWNDLVYRGQWHEALGRLHDTNNFPEFTGWLCPAPCESACTLDLVENAPVTIKNIERNIIERGFDEGWVAPVAPAPETGFKVAVVGSGPAGLAAAQQLARWGHTVTVLEKHDRIGGLLRYGIPDFKMQKFRIDRRIEQMEAEGVTFRTGVSVGEDVTAEELRREFDAVILAGGAEKPRDHDVPGRHLEGIHYAMPFLIQQNRINAGDTIPDAERITAAGKNVVIIGGGDTGADCVGTSIRQGAKSVRQLNIHPEPPEERSERTPWPEWPHKRMDSTSHQEGCERLWKDYVKSFEDDGSGRVQKANCVQVKSAQRRPDGTRELIEEPGGDFDLDAELVLLAIGFEGPERSPLLDALGVAVDKRGNAAADPATRMTNVEGVFSAGDMYRGASLIVWAIHDGRRAAEGAHQYLMKQKVARGIKEMAD</sequence>
<proteinExistence type="predicted"/>
<dbReference type="SUPFAM" id="SSF46548">
    <property type="entry name" value="alpha-helical ferredoxin"/>
    <property type="match status" value="1"/>
</dbReference>
<evidence type="ECO:0000259" key="6">
    <source>
        <dbReference type="Pfam" id="PF07992"/>
    </source>
</evidence>
<dbReference type="InterPro" id="IPR036188">
    <property type="entry name" value="FAD/NAD-bd_sf"/>
</dbReference>
<evidence type="ECO:0000313" key="9">
    <source>
        <dbReference type="Proteomes" id="UP001575181"/>
    </source>
</evidence>
<dbReference type="InterPro" id="IPR028261">
    <property type="entry name" value="DPD_II"/>
</dbReference>
<dbReference type="InterPro" id="IPR009051">
    <property type="entry name" value="Helical_ferredxn"/>
</dbReference>
<evidence type="ECO:0000256" key="1">
    <source>
        <dbReference type="ARBA" id="ARBA00022605"/>
    </source>
</evidence>
<evidence type="ECO:0000256" key="2">
    <source>
        <dbReference type="ARBA" id="ARBA00023002"/>
    </source>
</evidence>
<evidence type="ECO:0000256" key="4">
    <source>
        <dbReference type="ARBA" id="ARBA00029440"/>
    </source>
</evidence>
<organism evidence="8 9">
    <name type="scientific">Thiohalorhabdus methylotrophus</name>
    <dbReference type="NCBI Taxonomy" id="3242694"/>
    <lineage>
        <taxon>Bacteria</taxon>
        <taxon>Pseudomonadati</taxon>
        <taxon>Pseudomonadota</taxon>
        <taxon>Gammaproteobacteria</taxon>
        <taxon>Thiohalorhabdales</taxon>
        <taxon>Thiohalorhabdaceae</taxon>
        <taxon>Thiohalorhabdus</taxon>
    </lineage>
</organism>
<dbReference type="Gene3D" id="3.50.50.60">
    <property type="entry name" value="FAD/NAD(P)-binding domain"/>
    <property type="match status" value="2"/>
</dbReference>
<evidence type="ECO:0000256" key="3">
    <source>
        <dbReference type="ARBA" id="ARBA00023164"/>
    </source>
</evidence>
<dbReference type="EMBL" id="JBGUAW010000002">
    <property type="protein sequence ID" value="MFA9459981.1"/>
    <property type="molecule type" value="Genomic_DNA"/>
</dbReference>
<dbReference type="NCBIfam" id="TIGR01317">
    <property type="entry name" value="GOGAT_sm_gam"/>
    <property type="match status" value="1"/>
</dbReference>
<keyword evidence="3" id="KW-0314">Glutamate biosynthesis</keyword>
<evidence type="ECO:0000313" key="8">
    <source>
        <dbReference type="EMBL" id="MFA9459981.1"/>
    </source>
</evidence>
<dbReference type="InterPro" id="IPR023753">
    <property type="entry name" value="FAD/NAD-binding_dom"/>
</dbReference>
<name>A0ABV4TV20_9GAMM</name>
<protein>
    <submittedName>
        <fullName evidence="8">Glutamate synthase subunit beta</fullName>
    </submittedName>
</protein>
<dbReference type="PANTHER" id="PTHR43100:SF1">
    <property type="entry name" value="GLUTAMATE SYNTHASE [NADPH] SMALL CHAIN"/>
    <property type="match status" value="1"/>
</dbReference>